<dbReference type="FunFam" id="3.40.50.11660:FF:000001">
    <property type="entry name" value="alpha-(1,3)-fucosyltransferase 9"/>
    <property type="match status" value="1"/>
</dbReference>
<comment type="catalytic activity">
    <reaction evidence="19">
        <text>an N-acetyl-alpha-neuraminyl-(2-&gt;3)-beta-D-galactosyl-(1-&gt;4)-N-acetyl-beta-D-glucosaminyl derivative + GDP-beta-L-fucose = an alpha-Neu5Ac-(2-&gt;3)-beta-D-Gal-(1-&gt;4)-[alpha-L-Fuc-(1-&gt;3)]-beta-D-GlcNAc derivative + GDP + H(+)</text>
        <dbReference type="Rhea" id="RHEA:56076"/>
        <dbReference type="ChEBI" id="CHEBI:15378"/>
        <dbReference type="ChEBI" id="CHEBI:57273"/>
        <dbReference type="ChEBI" id="CHEBI:58189"/>
        <dbReference type="ChEBI" id="CHEBI:136545"/>
        <dbReference type="ChEBI" id="CHEBI:139509"/>
    </reaction>
    <physiologicalReaction direction="left-to-right" evidence="19">
        <dbReference type="Rhea" id="RHEA:56077"/>
    </physiologicalReaction>
</comment>
<keyword evidence="14" id="KW-0325">Glycoprotein</keyword>
<dbReference type="AlphaFoldDB" id="C1BIT5"/>
<evidence type="ECO:0000256" key="1">
    <source>
        <dbReference type="ARBA" id="ARBA00004922"/>
    </source>
</evidence>
<comment type="catalytic activity">
    <reaction evidence="22">
        <text>beta-D-Gal-(1-&gt;4)-beta-D-GlcNAc-(1-&gt;3)-beta-D-Gal-(1-&gt;4)-D-Glc + GDP-beta-L-fucose = beta-D-Gal-(1-&gt;4)-[alpha-L-Fuc-(1-&gt;3)]-beta-D-GlcNAc-(1-&gt;3)-beta-D-Gal-(1-&gt;4)-D-Glc + GDP + H(+)</text>
        <dbReference type="Rhea" id="RHEA:77187"/>
        <dbReference type="ChEBI" id="CHEBI:15378"/>
        <dbReference type="ChEBI" id="CHEBI:57273"/>
        <dbReference type="ChEBI" id="CHEBI:58189"/>
        <dbReference type="ChEBI" id="CHEBI:60239"/>
        <dbReference type="ChEBI" id="CHEBI:61352"/>
    </reaction>
    <physiologicalReaction direction="left-to-right" evidence="22">
        <dbReference type="Rhea" id="RHEA:77188"/>
    </physiologicalReaction>
</comment>
<evidence type="ECO:0000256" key="10">
    <source>
        <dbReference type="ARBA" id="ARBA00023034"/>
    </source>
</evidence>
<evidence type="ECO:0000256" key="20">
    <source>
        <dbReference type="ARBA" id="ARBA00036757"/>
    </source>
</evidence>
<evidence type="ECO:0000256" key="4">
    <source>
        <dbReference type="ARBA" id="ARBA00011738"/>
    </source>
</evidence>
<evidence type="ECO:0000256" key="8">
    <source>
        <dbReference type="ARBA" id="ARBA00022968"/>
    </source>
</evidence>
<dbReference type="InterPro" id="IPR031481">
    <property type="entry name" value="Glyco_tran_10_N"/>
</dbReference>
<comment type="catalytic activity">
    <reaction evidence="20">
        <text>a neolactoside nLc4Cer + GDP-beta-L-fucose = a neolactoside III(3)-alpha-Fuc-nLc4Cer + GDP + H(+)</text>
        <dbReference type="Rhea" id="RHEA:48376"/>
        <dbReference type="ChEBI" id="CHEBI:15378"/>
        <dbReference type="ChEBI" id="CHEBI:57273"/>
        <dbReference type="ChEBI" id="CHEBI:58189"/>
        <dbReference type="ChEBI" id="CHEBI:90376"/>
        <dbReference type="ChEBI" id="CHEBI:90379"/>
    </reaction>
    <physiologicalReaction direction="left-to-right" evidence="20">
        <dbReference type="Rhea" id="RHEA:48377"/>
    </physiologicalReaction>
</comment>
<keyword evidence="13" id="KW-1015">Disulfide bond</keyword>
<comment type="catalytic activity">
    <reaction evidence="15">
        <text>a beta-D-galactosyl-(1-&gt;4)-N-acetyl-beta-D-glucosaminyl derivative + GDP-beta-L-fucose = a beta-D-galactosyl-(1-&gt;4)-[alpha-L-fucosyl-(1-&gt;3)]-N-acetyl-beta-D-glucosaminyl derivative + GDP + H(+)</text>
        <dbReference type="Rhea" id="RHEA:14257"/>
        <dbReference type="ChEBI" id="CHEBI:15378"/>
        <dbReference type="ChEBI" id="CHEBI:57273"/>
        <dbReference type="ChEBI" id="CHEBI:58189"/>
        <dbReference type="ChEBI" id="CHEBI:133507"/>
        <dbReference type="ChEBI" id="CHEBI:137941"/>
        <dbReference type="EC" id="2.4.1.152"/>
    </reaction>
    <physiologicalReaction direction="left-to-right" evidence="15">
        <dbReference type="Rhea" id="RHEA:14258"/>
    </physiologicalReaction>
</comment>
<dbReference type="Gene3D" id="3.40.50.11660">
    <property type="entry name" value="Glycosyl transferase family 10, C-terminal domain"/>
    <property type="match status" value="1"/>
</dbReference>
<dbReference type="GO" id="GO:0017083">
    <property type="term" value="F:4-galactosyl-N-acetylglucosaminide 3-alpha-L-fucosyltransferase activity"/>
    <property type="evidence" value="ECO:0007669"/>
    <property type="project" value="UniProtKB-EC"/>
</dbReference>
<feature type="transmembrane region" description="Helical" evidence="24">
    <location>
        <begin position="12"/>
        <end position="29"/>
    </location>
</feature>
<keyword evidence="11" id="KW-0443">Lipid metabolism</keyword>
<dbReference type="UniPathway" id="UPA00378"/>
<evidence type="ECO:0000256" key="17">
    <source>
        <dbReference type="ARBA" id="ARBA00036234"/>
    </source>
</evidence>
<feature type="domain" description="Fucosyltransferase N-terminal" evidence="26">
    <location>
        <begin position="49"/>
        <end position="155"/>
    </location>
</feature>
<name>C1BIT5_OSMMO</name>
<evidence type="ECO:0000256" key="22">
    <source>
        <dbReference type="ARBA" id="ARBA00043828"/>
    </source>
</evidence>
<reference evidence="27" key="1">
    <citation type="submission" date="2009-03" db="EMBL/GenBank/DDBJ databases">
        <title>Osmerus mordax full-length cDNAs.</title>
        <authorList>
            <person name="von Schalburg K."/>
            <person name="Leong J."/>
            <person name="Cooper G."/>
            <person name="Davidson W.S."/>
            <person name="Koop B.F."/>
        </authorList>
    </citation>
    <scope>NUCLEOTIDE SEQUENCE</scope>
    <source>
        <tissue evidence="27">Brain</tissue>
    </source>
</reference>
<evidence type="ECO:0000256" key="9">
    <source>
        <dbReference type="ARBA" id="ARBA00022989"/>
    </source>
</evidence>
<comment type="catalytic activity">
    <reaction evidence="17">
        <text>an alpha-Neu5Ac-(2-&gt;3)-beta-D-Gal-(1-&gt;4)-beta-D-GlcNAc-(1-&gt;3)-beta-D-Gal-(1-&gt;4)-beta-D-GlcNAc derivative + GDP-beta-L-fucose = an alpha-Neu5Ac-(2-&gt;3)-beta-D-Gal-(1-&gt;4)-beta-D-GlcNAc-(1-&gt;3)-beta-D-Gal-(1-&gt;4)-[alpha-L-Fuc-(1-&gt;3)]-beta-D-GlcNAc derivative + GDP + H(+)</text>
        <dbReference type="Rhea" id="RHEA:68044"/>
        <dbReference type="ChEBI" id="CHEBI:15378"/>
        <dbReference type="ChEBI" id="CHEBI:57273"/>
        <dbReference type="ChEBI" id="CHEBI:58189"/>
        <dbReference type="ChEBI" id="CHEBI:145343"/>
        <dbReference type="ChEBI" id="CHEBI:176900"/>
    </reaction>
    <physiologicalReaction direction="left-to-right" evidence="17">
        <dbReference type="Rhea" id="RHEA:68045"/>
    </physiologicalReaction>
</comment>
<protein>
    <recommendedName>
        <fullName evidence="24">Fucosyltransferase</fullName>
        <ecNumber evidence="24">2.4.1.-</ecNumber>
    </recommendedName>
</protein>
<evidence type="ECO:0000256" key="12">
    <source>
        <dbReference type="ARBA" id="ARBA00023136"/>
    </source>
</evidence>
<evidence type="ECO:0000256" key="6">
    <source>
        <dbReference type="ARBA" id="ARBA00022679"/>
    </source>
</evidence>
<dbReference type="InterPro" id="IPR001503">
    <property type="entry name" value="Glyco_trans_10"/>
</dbReference>
<comment type="pathway">
    <text evidence="2">Glycolipid biosynthesis.</text>
</comment>
<dbReference type="Pfam" id="PF17039">
    <property type="entry name" value="Glyco_tran_10_N"/>
    <property type="match status" value="1"/>
</dbReference>
<evidence type="ECO:0000256" key="23">
    <source>
        <dbReference type="ARBA" id="ARBA00043838"/>
    </source>
</evidence>
<comment type="subunit">
    <text evidence="4">Homodimer.</text>
</comment>
<evidence type="ECO:0000256" key="13">
    <source>
        <dbReference type="ARBA" id="ARBA00023157"/>
    </source>
</evidence>
<evidence type="ECO:0000259" key="26">
    <source>
        <dbReference type="Pfam" id="PF17039"/>
    </source>
</evidence>
<dbReference type="Pfam" id="PF00852">
    <property type="entry name" value="Glyco_transf_10"/>
    <property type="match status" value="1"/>
</dbReference>
<comment type="catalytic activity">
    <reaction evidence="23">
        <text>an alpha-L-Fuc-(1-&gt;2)-beta-D-Gal-(1-&gt;4)-beta-D-GlcNAc derivative + GDP-beta-L-fucose = an alpha-L-Fuc-(1-&gt;2)-beta-D-Gal-(1-&gt;4)-[alpha-L-Fuc-(1-&gt;3)]-beta-D-GlcNAc derivative + GDP + H(+)</text>
        <dbReference type="Rhea" id="RHEA:77191"/>
        <dbReference type="ChEBI" id="CHEBI:15378"/>
        <dbReference type="ChEBI" id="CHEBI:57273"/>
        <dbReference type="ChEBI" id="CHEBI:58189"/>
        <dbReference type="ChEBI" id="CHEBI:133510"/>
        <dbReference type="ChEBI" id="CHEBI:195560"/>
    </reaction>
    <physiologicalReaction direction="left-to-right" evidence="23">
        <dbReference type="Rhea" id="RHEA:77192"/>
    </physiologicalReaction>
</comment>
<evidence type="ECO:0000256" key="21">
    <source>
        <dbReference type="ARBA" id="ARBA00037848"/>
    </source>
</evidence>
<evidence type="ECO:0000256" key="18">
    <source>
        <dbReference type="ARBA" id="ARBA00036295"/>
    </source>
</evidence>
<keyword evidence="6 24" id="KW-0808">Transferase</keyword>
<dbReference type="InterPro" id="IPR055270">
    <property type="entry name" value="Glyco_tran_10_C"/>
</dbReference>
<evidence type="ECO:0000256" key="5">
    <source>
        <dbReference type="ARBA" id="ARBA00022676"/>
    </source>
</evidence>
<keyword evidence="9 24" id="KW-1133">Transmembrane helix</keyword>
<evidence type="ECO:0000256" key="3">
    <source>
        <dbReference type="ARBA" id="ARBA00008919"/>
    </source>
</evidence>
<evidence type="ECO:0000256" key="16">
    <source>
        <dbReference type="ARBA" id="ARBA00036053"/>
    </source>
</evidence>
<evidence type="ECO:0000256" key="15">
    <source>
        <dbReference type="ARBA" id="ARBA00029329"/>
    </source>
</evidence>
<evidence type="ECO:0000259" key="25">
    <source>
        <dbReference type="Pfam" id="PF00852"/>
    </source>
</evidence>
<feature type="domain" description="Fucosyltransferase C-terminal" evidence="25">
    <location>
        <begin position="169"/>
        <end position="341"/>
    </location>
</feature>
<evidence type="ECO:0000256" key="2">
    <source>
        <dbReference type="ARBA" id="ARBA00004934"/>
    </source>
</evidence>
<keyword evidence="7 24" id="KW-0812">Transmembrane</keyword>
<evidence type="ECO:0000313" key="27">
    <source>
        <dbReference type="EMBL" id="ACO08938.1"/>
    </source>
</evidence>
<evidence type="ECO:0000256" key="14">
    <source>
        <dbReference type="ARBA" id="ARBA00023180"/>
    </source>
</evidence>
<accession>C1BIT5</accession>
<keyword evidence="10 24" id="KW-0333">Golgi apparatus</keyword>
<comment type="similarity">
    <text evidence="3 24">Belongs to the glycosyltransferase 10 family.</text>
</comment>
<dbReference type="PANTHER" id="PTHR11929">
    <property type="entry name" value="ALPHA- 1,3 -FUCOSYLTRANSFERASE"/>
    <property type="match status" value="1"/>
</dbReference>
<keyword evidence="5 24" id="KW-0328">Glycosyltransferase</keyword>
<organism evidence="27">
    <name type="scientific">Osmerus mordax</name>
    <name type="common">Rainbow smelt</name>
    <name type="synonym">Atherina mordax</name>
    <dbReference type="NCBI Taxonomy" id="8014"/>
    <lineage>
        <taxon>Eukaryota</taxon>
        <taxon>Metazoa</taxon>
        <taxon>Chordata</taxon>
        <taxon>Craniata</taxon>
        <taxon>Vertebrata</taxon>
        <taxon>Euteleostomi</taxon>
        <taxon>Actinopterygii</taxon>
        <taxon>Neopterygii</taxon>
        <taxon>Teleostei</taxon>
        <taxon>Stomiati</taxon>
        <taxon>Osmeriformes</taxon>
        <taxon>Osmeridae</taxon>
        <taxon>Osmerus</taxon>
    </lineage>
</organism>
<keyword evidence="8" id="KW-0735">Signal-anchor</keyword>
<dbReference type="PANTHER" id="PTHR11929:SF10">
    <property type="entry name" value="4-GALACTOSYL-N-ACETYLGLUCOSAMINIDE 3-ALPHA-L-FUCOSYLTRANSFERASE 9"/>
    <property type="match status" value="1"/>
</dbReference>
<proteinExistence type="evidence at transcript level"/>
<comment type="subcellular location">
    <subcellularLocation>
        <location evidence="24">Golgi apparatus</location>
        <location evidence="24">Golgi stack membrane</location>
        <topology evidence="24">Single-pass type II membrane protein</topology>
    </subcellularLocation>
    <subcellularLocation>
        <location evidence="21">Golgi apparatus</location>
        <location evidence="21">trans-Golgi network membrane</location>
        <topology evidence="21">Single-pass type II membrane protein</topology>
    </subcellularLocation>
</comment>
<dbReference type="GO" id="GO:0032580">
    <property type="term" value="C:Golgi cisterna membrane"/>
    <property type="evidence" value="ECO:0007669"/>
    <property type="project" value="UniProtKB-SubCell"/>
</dbReference>
<keyword evidence="12 24" id="KW-0472">Membrane</keyword>
<evidence type="ECO:0000256" key="24">
    <source>
        <dbReference type="RuleBase" id="RU003832"/>
    </source>
</evidence>
<gene>
    <name evidence="27" type="primary">FUT9</name>
</gene>
<sequence>MSVSFRRIGRWVWTVFSLLAFLVSSLLFYSSPSDWVALLAKNFNLQSREVIVLVWHWPFGHPFELTACGSRFNIHGCHLTAEKELFSKADAVLIHHREIATDCSNLPTFPRPPSQKWVWMNHESPSHTEEIACLENVFNLTLSYRQDADIHMPYGSIVMTEKRPTVIPFKKRLVCWFVSNWKPQHRRVWYYKELRNHIRIHTYGIPFGRKVTESDYRLIVSSCKFYLSFENSIHTDYITEKFYKALKLGSVPIVMGPSRQNYEKFIPGDAFIHVDDFESPLGLAKHLQHLDQNEHSYRGFFRWQKDHEVSLTGIPLQNACYTCDYIRRHPERRTVKQLCKWFWDDTELS</sequence>
<comment type="catalytic activity">
    <reaction evidence="16">
        <text>alpha-D-galactosyl-(1-&gt;3)-beta-D-galactosyl-(1-&gt;4)-N-acetyl-beta-D-glucosaminyl-(1-&gt;3)-beta-D-galactosyl-(1-&gt;4)-beta-D-glucosyl-(1&lt;-&gt;1')-ceramide + GDP-beta-L-fucose = a neolactoside IV(3)-alpha-Gal,III(3)-alpha-Fuc-nLc4Cer + GDP + H(+)</text>
        <dbReference type="Rhea" id="RHEA:48380"/>
        <dbReference type="ChEBI" id="CHEBI:15378"/>
        <dbReference type="ChEBI" id="CHEBI:57273"/>
        <dbReference type="ChEBI" id="CHEBI:58189"/>
        <dbReference type="ChEBI" id="CHEBI:90380"/>
        <dbReference type="ChEBI" id="CHEBI:90381"/>
    </reaction>
    <physiologicalReaction direction="left-to-right" evidence="16">
        <dbReference type="Rhea" id="RHEA:48381"/>
    </physiologicalReaction>
</comment>
<dbReference type="SUPFAM" id="SSF53756">
    <property type="entry name" value="UDP-Glycosyltransferase/glycogen phosphorylase"/>
    <property type="match status" value="1"/>
</dbReference>
<evidence type="ECO:0000256" key="7">
    <source>
        <dbReference type="ARBA" id="ARBA00022692"/>
    </source>
</evidence>
<dbReference type="EMBL" id="BT074514">
    <property type="protein sequence ID" value="ACO08938.1"/>
    <property type="molecule type" value="mRNA"/>
</dbReference>
<comment type="pathway">
    <text evidence="1">Protein modification; protein glycosylation.</text>
</comment>
<comment type="catalytic activity">
    <reaction evidence="18">
        <text>alpha-N-glycoloylneuraminosyl-(2-&gt;3)-beta-D-galactosyl-(1-&gt;4)-N-acetyl-beta-D-glucosaminyl-(1-&gt;3)-beta-D-galactosyl-(1-&gt;4)-N-acetyl-beta-D-glucosaminyl-(1-&gt;3)-beta-D-galactosyl-(1-&gt;4)-beta-D-glucosyl-(1&lt;-&gt;1')-ceramide + GDP-beta-L-fucose = alpha-N-glycoloylneuraminosyl-(2-&gt;3)-beta-D-galactosyl-(1-&gt;4)-N-acetyl-beta-D-glucosaminyl-(1-&gt;3)-beta-D-galactosyl-(1-&gt;4)-[alpha-L-fucosyl-(1-&gt;3)]-N-acetyl-beta-D-glucosaminyl-(1-&gt;3)-beta-D-galactosyl-(1-&gt;4)-beta-D-glucosyl-(1&lt;-&gt;1')-ceramide + GDP + H(+)</text>
        <dbReference type="Rhea" id="RHEA:48388"/>
        <dbReference type="ChEBI" id="CHEBI:15378"/>
        <dbReference type="ChEBI" id="CHEBI:57273"/>
        <dbReference type="ChEBI" id="CHEBI:58189"/>
        <dbReference type="ChEBI" id="CHEBI:90383"/>
        <dbReference type="ChEBI" id="CHEBI:90384"/>
    </reaction>
    <physiologicalReaction direction="left-to-right" evidence="18">
        <dbReference type="Rhea" id="RHEA:48389"/>
    </physiologicalReaction>
</comment>
<dbReference type="EC" id="2.4.1.-" evidence="24"/>
<dbReference type="GO" id="GO:0006629">
    <property type="term" value="P:lipid metabolic process"/>
    <property type="evidence" value="ECO:0007669"/>
    <property type="project" value="UniProtKB-KW"/>
</dbReference>
<evidence type="ECO:0000256" key="11">
    <source>
        <dbReference type="ARBA" id="ARBA00023098"/>
    </source>
</evidence>
<evidence type="ECO:0000256" key="19">
    <source>
        <dbReference type="ARBA" id="ARBA00036481"/>
    </source>
</evidence>
<dbReference type="InterPro" id="IPR038577">
    <property type="entry name" value="GT10-like_C_sf"/>
</dbReference>